<dbReference type="PANTHER" id="PTHR33693">
    <property type="entry name" value="TYPE-5 URACIL-DNA GLYCOSYLASE"/>
    <property type="match status" value="1"/>
</dbReference>
<keyword evidence="7" id="KW-0234">DNA repair</keyword>
<dbReference type="InterPro" id="IPR051536">
    <property type="entry name" value="UDG_Type-4/5"/>
</dbReference>
<dbReference type="InterPro" id="IPR036895">
    <property type="entry name" value="Uracil-DNA_glycosylase-like_sf"/>
</dbReference>
<dbReference type="EMBL" id="LAZR01051491">
    <property type="protein sequence ID" value="KKK85042.1"/>
    <property type="molecule type" value="Genomic_DNA"/>
</dbReference>
<evidence type="ECO:0000256" key="5">
    <source>
        <dbReference type="ARBA" id="ARBA00023004"/>
    </source>
</evidence>
<keyword evidence="2" id="KW-0479">Metal-binding</keyword>
<dbReference type="SUPFAM" id="SSF52141">
    <property type="entry name" value="Uracil-DNA glycosylase-like"/>
    <property type="match status" value="1"/>
</dbReference>
<feature type="domain" description="Uracil-DNA glycosylase-like" evidence="8">
    <location>
        <begin position="20"/>
        <end position="143"/>
    </location>
</feature>
<proteinExistence type="predicted"/>
<feature type="non-terminal residue" evidence="9">
    <location>
        <position position="148"/>
    </location>
</feature>
<reference evidence="9" key="1">
    <citation type="journal article" date="2015" name="Nature">
        <title>Complex archaea that bridge the gap between prokaryotes and eukaryotes.</title>
        <authorList>
            <person name="Spang A."/>
            <person name="Saw J.H."/>
            <person name="Jorgensen S.L."/>
            <person name="Zaremba-Niedzwiedzka K."/>
            <person name="Martijn J."/>
            <person name="Lind A.E."/>
            <person name="van Eijk R."/>
            <person name="Schleper C."/>
            <person name="Guy L."/>
            <person name="Ettema T.J."/>
        </authorList>
    </citation>
    <scope>NUCLEOTIDE SEQUENCE</scope>
</reference>
<dbReference type="CDD" id="cd10030">
    <property type="entry name" value="UDG-F4_TTUDGA_SPO1dp_like"/>
    <property type="match status" value="1"/>
</dbReference>
<dbReference type="GO" id="GO:0097506">
    <property type="term" value="F:deaminated base DNA N-glycosylase activity"/>
    <property type="evidence" value="ECO:0007669"/>
    <property type="project" value="UniProtKB-ARBA"/>
</dbReference>
<dbReference type="PANTHER" id="PTHR33693:SF1">
    <property type="entry name" value="TYPE-4 URACIL-DNA GLYCOSYLASE"/>
    <property type="match status" value="1"/>
</dbReference>
<evidence type="ECO:0000256" key="4">
    <source>
        <dbReference type="ARBA" id="ARBA00022801"/>
    </source>
</evidence>
<evidence type="ECO:0000256" key="6">
    <source>
        <dbReference type="ARBA" id="ARBA00023014"/>
    </source>
</evidence>
<accession>A0A0F8YUD0</accession>
<evidence type="ECO:0000259" key="8">
    <source>
        <dbReference type="SMART" id="SM00986"/>
    </source>
</evidence>
<name>A0A0F8YUD0_9ZZZZ</name>
<evidence type="ECO:0000256" key="1">
    <source>
        <dbReference type="ARBA" id="ARBA00022485"/>
    </source>
</evidence>
<evidence type="ECO:0000313" key="9">
    <source>
        <dbReference type="EMBL" id="KKK85042.1"/>
    </source>
</evidence>
<keyword evidence="5" id="KW-0408">Iron</keyword>
<organism evidence="9">
    <name type="scientific">marine sediment metagenome</name>
    <dbReference type="NCBI Taxonomy" id="412755"/>
    <lineage>
        <taxon>unclassified sequences</taxon>
        <taxon>metagenomes</taxon>
        <taxon>ecological metagenomes</taxon>
    </lineage>
</organism>
<dbReference type="SMART" id="SM00987">
    <property type="entry name" value="UreE_C"/>
    <property type="match status" value="1"/>
</dbReference>
<dbReference type="AlphaFoldDB" id="A0A0F8YUD0"/>
<evidence type="ECO:0000256" key="7">
    <source>
        <dbReference type="ARBA" id="ARBA00023204"/>
    </source>
</evidence>
<sequence length="148" mass="16587">MPYGRRRSWVPPVPSGAMIPGEGPSDARVMLVGERGGAEEDVQRRPFVGPSGQELDRQLARVGIRRSEVYVTNVVKDYQHHSPTLEEVERDTPLLLDEIKMVQPTFIGAVGLYATKFFLGETTMDMAHGVPHWIANMRPRDLDYSVVV</sequence>
<keyword evidence="4" id="KW-0378">Hydrolase</keyword>
<dbReference type="GO" id="GO:0051539">
    <property type="term" value="F:4 iron, 4 sulfur cluster binding"/>
    <property type="evidence" value="ECO:0007669"/>
    <property type="project" value="UniProtKB-KW"/>
</dbReference>
<comment type="caution">
    <text evidence="9">The sequence shown here is derived from an EMBL/GenBank/DDBJ whole genome shotgun (WGS) entry which is preliminary data.</text>
</comment>
<dbReference type="InterPro" id="IPR005122">
    <property type="entry name" value="Uracil-DNA_glycosylase-like"/>
</dbReference>
<dbReference type="SMART" id="SM00986">
    <property type="entry name" value="UDG"/>
    <property type="match status" value="1"/>
</dbReference>
<dbReference type="Gene3D" id="3.40.470.10">
    <property type="entry name" value="Uracil-DNA glycosylase-like domain"/>
    <property type="match status" value="1"/>
</dbReference>
<keyword evidence="1" id="KW-0004">4Fe-4S</keyword>
<keyword evidence="3" id="KW-0227">DNA damage</keyword>
<gene>
    <name evidence="9" type="ORF">LCGC14_2777250</name>
</gene>
<keyword evidence="6" id="KW-0411">Iron-sulfur</keyword>
<evidence type="ECO:0000256" key="3">
    <source>
        <dbReference type="ARBA" id="ARBA00022763"/>
    </source>
</evidence>
<evidence type="ECO:0000256" key="2">
    <source>
        <dbReference type="ARBA" id="ARBA00022723"/>
    </source>
</evidence>
<dbReference type="Pfam" id="PF03167">
    <property type="entry name" value="UDG"/>
    <property type="match status" value="1"/>
</dbReference>
<protein>
    <recommendedName>
        <fullName evidence="8">Uracil-DNA glycosylase-like domain-containing protein</fullName>
    </recommendedName>
</protein>
<dbReference type="GO" id="GO:0006281">
    <property type="term" value="P:DNA repair"/>
    <property type="evidence" value="ECO:0007669"/>
    <property type="project" value="UniProtKB-KW"/>
</dbReference>
<dbReference type="GO" id="GO:0046872">
    <property type="term" value="F:metal ion binding"/>
    <property type="evidence" value="ECO:0007669"/>
    <property type="project" value="UniProtKB-KW"/>
</dbReference>